<keyword evidence="1" id="KW-0472">Membrane</keyword>
<keyword evidence="1" id="KW-0812">Transmembrane</keyword>
<keyword evidence="3" id="KW-1185">Reference proteome</keyword>
<dbReference type="EMBL" id="MT732474">
    <property type="protein sequence ID" value="QQV91446.1"/>
    <property type="molecule type" value="Genomic_DNA"/>
</dbReference>
<gene>
    <name evidence="2" type="ORF">Gundel1_16</name>
</gene>
<accession>A0A8E4ZDW2</accession>
<organism evidence="2 3">
    <name type="scientific">Tenacibaculum phage Gundel_1</name>
    <dbReference type="NCBI Taxonomy" id="2745672"/>
    <lineage>
        <taxon>Viruses</taxon>
        <taxon>Duplodnaviria</taxon>
        <taxon>Heunggongvirae</taxon>
        <taxon>Uroviricota</taxon>
        <taxon>Caudoviricetes</taxon>
        <taxon>Pachyviridae</taxon>
        <taxon>Gundelvirus</taxon>
        <taxon>Gundelvirus Gundel</taxon>
    </lineage>
</organism>
<name>A0A8E4ZDW2_9CAUD</name>
<feature type="transmembrane region" description="Helical" evidence="1">
    <location>
        <begin position="6"/>
        <end position="23"/>
    </location>
</feature>
<evidence type="ECO:0000313" key="2">
    <source>
        <dbReference type="EMBL" id="QQV91446.1"/>
    </source>
</evidence>
<evidence type="ECO:0000313" key="3">
    <source>
        <dbReference type="Proteomes" id="UP000693868"/>
    </source>
</evidence>
<keyword evidence="1" id="KW-1133">Transmembrane helix</keyword>
<sequence>MKTTKRIFRFIGKLLLWIFYLIITGKERQMYQHAKYAKRAVKSVKNDLFGTTYIMGEYLGNKEPERNFLTWKEFRKQHKF</sequence>
<reference evidence="2" key="1">
    <citation type="submission" date="2020-07" db="EMBL/GenBank/DDBJ databases">
        <title>Highly diverse flavobacterial phages as mortality factor during North Sea spring blooms.</title>
        <authorList>
            <person name="Bartlau N."/>
            <person name="Wichels A."/>
            <person name="Krohne G."/>
            <person name="Adriaenssens E.M."/>
            <person name="Heins A."/>
            <person name="Fuchs B.M."/>
            <person name="Amann R."/>
            <person name="Moraru C."/>
        </authorList>
    </citation>
    <scope>NUCLEOTIDE SEQUENCE</scope>
</reference>
<protein>
    <submittedName>
        <fullName evidence="2">Uncharacterized protein</fullName>
    </submittedName>
</protein>
<evidence type="ECO:0000256" key="1">
    <source>
        <dbReference type="SAM" id="Phobius"/>
    </source>
</evidence>
<dbReference type="Proteomes" id="UP000693868">
    <property type="component" value="Segment"/>
</dbReference>
<proteinExistence type="predicted"/>